<accession>A0ABR0AYA4</accession>
<reference evidence="1 2" key="1">
    <citation type="journal article" date="2023" name="Nucleic Acids Res.">
        <title>The hologenome of Daphnia magna reveals possible DNA methylation and microbiome-mediated evolution of the host genome.</title>
        <authorList>
            <person name="Chaturvedi A."/>
            <person name="Li X."/>
            <person name="Dhandapani V."/>
            <person name="Marshall H."/>
            <person name="Kissane S."/>
            <person name="Cuenca-Cambronero M."/>
            <person name="Asole G."/>
            <person name="Calvet F."/>
            <person name="Ruiz-Romero M."/>
            <person name="Marangio P."/>
            <person name="Guigo R."/>
            <person name="Rago D."/>
            <person name="Mirbahai L."/>
            <person name="Eastwood N."/>
            <person name="Colbourne J.K."/>
            <person name="Zhou J."/>
            <person name="Mallon E."/>
            <person name="Orsini L."/>
        </authorList>
    </citation>
    <scope>NUCLEOTIDE SEQUENCE [LARGE SCALE GENOMIC DNA]</scope>
    <source>
        <strain evidence="1">LRV0_1</strain>
    </source>
</reference>
<proteinExistence type="predicted"/>
<evidence type="ECO:0000313" key="1">
    <source>
        <dbReference type="EMBL" id="KAK4030061.1"/>
    </source>
</evidence>
<organism evidence="1 2">
    <name type="scientific">Daphnia magna</name>
    <dbReference type="NCBI Taxonomy" id="35525"/>
    <lineage>
        <taxon>Eukaryota</taxon>
        <taxon>Metazoa</taxon>
        <taxon>Ecdysozoa</taxon>
        <taxon>Arthropoda</taxon>
        <taxon>Crustacea</taxon>
        <taxon>Branchiopoda</taxon>
        <taxon>Diplostraca</taxon>
        <taxon>Cladocera</taxon>
        <taxon>Anomopoda</taxon>
        <taxon>Daphniidae</taxon>
        <taxon>Daphnia</taxon>
    </lineage>
</organism>
<keyword evidence="2" id="KW-1185">Reference proteome</keyword>
<comment type="caution">
    <text evidence="1">The sequence shown here is derived from an EMBL/GenBank/DDBJ whole genome shotgun (WGS) entry which is preliminary data.</text>
</comment>
<name>A0ABR0AYA4_9CRUS</name>
<sequence>MRKWAEGMDGQDLSSKNDGMSYANWIAIYTPSVAEASYAQCLIIINTVHSRDDCRLISRSTDDCHIVLWLPPGGCWVIARADVRGAARFISSSSRDSV</sequence>
<gene>
    <name evidence="1" type="ORF">OUZ56_023019</name>
</gene>
<dbReference type="Proteomes" id="UP001234178">
    <property type="component" value="Unassembled WGS sequence"/>
</dbReference>
<dbReference type="EMBL" id="JAOYFB010000039">
    <property type="protein sequence ID" value="KAK4030061.1"/>
    <property type="molecule type" value="Genomic_DNA"/>
</dbReference>
<protein>
    <submittedName>
        <fullName evidence="1">Uncharacterized protein</fullName>
    </submittedName>
</protein>
<evidence type="ECO:0000313" key="2">
    <source>
        <dbReference type="Proteomes" id="UP001234178"/>
    </source>
</evidence>